<dbReference type="EMBL" id="VOQF01000024">
    <property type="protein sequence ID" value="TXC81565.1"/>
    <property type="molecule type" value="Genomic_DNA"/>
</dbReference>
<evidence type="ECO:0000313" key="2">
    <source>
        <dbReference type="EMBL" id="TXC81565.1"/>
    </source>
</evidence>
<dbReference type="OrthoDB" id="2887584at2"/>
<keyword evidence="1" id="KW-0472">Membrane</keyword>
<name>A0A5C6VD67_9BACI</name>
<comment type="caution">
    <text evidence="2">The sequence shown here is derived from an EMBL/GenBank/DDBJ whole genome shotgun (WGS) entry which is preliminary data.</text>
</comment>
<feature type="transmembrane region" description="Helical" evidence="1">
    <location>
        <begin position="27"/>
        <end position="50"/>
    </location>
</feature>
<keyword evidence="1" id="KW-1133">Transmembrane helix</keyword>
<proteinExistence type="predicted"/>
<evidence type="ECO:0000256" key="1">
    <source>
        <dbReference type="SAM" id="Phobius"/>
    </source>
</evidence>
<evidence type="ECO:0000313" key="3">
    <source>
        <dbReference type="Proteomes" id="UP000321363"/>
    </source>
</evidence>
<dbReference type="RefSeq" id="WP_146950753.1">
    <property type="nucleotide sequence ID" value="NZ_VOQF01000024.1"/>
</dbReference>
<keyword evidence="1" id="KW-0812">Transmembrane</keyword>
<sequence>MENNKNEKDYAEYNHVNKTVKFGGKPAIIFSVSAGVSIVGLAGGIIYTMVKNPEATKEVATNVLRKLTKHAA</sequence>
<reference evidence="2 3" key="1">
    <citation type="journal article" date="2005" name="Int. J. Syst. Evol. Microbiol.">
        <title>Bacillus litoralis sp. nov., isolated from a tidal flat of the Yellow Sea in Korea.</title>
        <authorList>
            <person name="Yoon J.H."/>
            <person name="Oh T.K."/>
        </authorList>
    </citation>
    <scope>NUCLEOTIDE SEQUENCE [LARGE SCALE GENOMIC DNA]</scope>
    <source>
        <strain evidence="2 3">SW-211</strain>
    </source>
</reference>
<accession>A0A5C6VD67</accession>
<dbReference type="AlphaFoldDB" id="A0A5C6VD67"/>
<gene>
    <name evidence="2" type="ORF">FS935_21915</name>
</gene>
<dbReference type="Proteomes" id="UP000321363">
    <property type="component" value="Unassembled WGS sequence"/>
</dbReference>
<organism evidence="2 3">
    <name type="scientific">Metabacillus litoralis</name>
    <dbReference type="NCBI Taxonomy" id="152268"/>
    <lineage>
        <taxon>Bacteria</taxon>
        <taxon>Bacillati</taxon>
        <taxon>Bacillota</taxon>
        <taxon>Bacilli</taxon>
        <taxon>Bacillales</taxon>
        <taxon>Bacillaceae</taxon>
        <taxon>Metabacillus</taxon>
    </lineage>
</organism>
<keyword evidence="3" id="KW-1185">Reference proteome</keyword>
<protein>
    <submittedName>
        <fullName evidence="2">Uncharacterized protein</fullName>
    </submittedName>
</protein>